<proteinExistence type="predicted"/>
<evidence type="ECO:0000313" key="6">
    <source>
        <dbReference type="EMBL" id="JAG70488.1"/>
    </source>
</evidence>
<evidence type="ECO:0000256" key="2">
    <source>
        <dbReference type="ARBA" id="ARBA00022701"/>
    </source>
</evidence>
<sequence>MTMDHSMCNIETGISINIKRTDGRVHSAIVSGVNWESKSVTVEWFEKGETKGKEVEMDTILTLNPELTAKSMGPPQNNNMISTTRSRHSTRPSIPVKAGSNRQIARQTGRPTNIMPPVSSINGHDSVSGLTSRRELENIPPTPTAPTFSNVTSSAISKTKQIQPPQTQQQPKQQQQQQQPQQMKP</sequence>
<dbReference type="InterPro" id="IPR054473">
    <property type="entry name" value="KIF2A-like_N"/>
</dbReference>
<feature type="region of interest" description="Disordered" evidence="4">
    <location>
        <begin position="67"/>
        <end position="185"/>
    </location>
</feature>
<evidence type="ECO:0000256" key="1">
    <source>
        <dbReference type="ARBA" id="ARBA00022490"/>
    </source>
</evidence>
<keyword evidence="3" id="KW-0175">Coiled coil</keyword>
<evidence type="ECO:0000259" key="5">
    <source>
        <dbReference type="Pfam" id="PF22923"/>
    </source>
</evidence>
<organism evidence="6">
    <name type="scientific">Fopius arisanus</name>
    <dbReference type="NCBI Taxonomy" id="64838"/>
    <lineage>
        <taxon>Eukaryota</taxon>
        <taxon>Metazoa</taxon>
        <taxon>Ecdysozoa</taxon>
        <taxon>Arthropoda</taxon>
        <taxon>Hexapoda</taxon>
        <taxon>Insecta</taxon>
        <taxon>Pterygota</taxon>
        <taxon>Neoptera</taxon>
        <taxon>Endopterygota</taxon>
        <taxon>Hymenoptera</taxon>
        <taxon>Apocrita</taxon>
        <taxon>Ichneumonoidea</taxon>
        <taxon>Braconidae</taxon>
        <taxon>Opiinae</taxon>
        <taxon>Fopius</taxon>
    </lineage>
</organism>
<feature type="compositionally biased region" description="Polar residues" evidence="4">
    <location>
        <begin position="100"/>
        <end position="111"/>
    </location>
</feature>
<feature type="non-terminal residue" evidence="6">
    <location>
        <position position="185"/>
    </location>
</feature>
<dbReference type="Pfam" id="PF22923">
    <property type="entry name" value="KIF2A-like_1st"/>
    <property type="match status" value="1"/>
</dbReference>
<protein>
    <submittedName>
        <fullName evidence="6">Klp10A protein</fullName>
    </submittedName>
</protein>
<dbReference type="GO" id="GO:0005874">
    <property type="term" value="C:microtubule"/>
    <property type="evidence" value="ECO:0007669"/>
    <property type="project" value="UniProtKB-KW"/>
</dbReference>
<feature type="compositionally biased region" description="Low complexity" evidence="4">
    <location>
        <begin position="158"/>
        <end position="185"/>
    </location>
</feature>
<reference evidence="6" key="1">
    <citation type="submission" date="2015-01" db="EMBL/GenBank/DDBJ databases">
        <title>Transcriptome Assembly of Fopius arisanus.</title>
        <authorList>
            <person name="Geib S."/>
        </authorList>
    </citation>
    <scope>NUCLEOTIDE SEQUENCE</scope>
</reference>
<feature type="domain" description="Kinesin-like protein KIF2A-like N-terminal" evidence="5">
    <location>
        <begin position="8"/>
        <end position="60"/>
    </location>
</feature>
<feature type="compositionally biased region" description="Polar residues" evidence="4">
    <location>
        <begin position="119"/>
        <end position="131"/>
    </location>
</feature>
<evidence type="ECO:0000256" key="4">
    <source>
        <dbReference type="SAM" id="MobiDB-lite"/>
    </source>
</evidence>
<dbReference type="AlphaFoldDB" id="A0A0C9R1I4"/>
<evidence type="ECO:0000256" key="3">
    <source>
        <dbReference type="ARBA" id="ARBA00023054"/>
    </source>
</evidence>
<keyword evidence="1" id="KW-0963">Cytoplasm</keyword>
<keyword evidence="2" id="KW-0493">Microtubule</keyword>
<dbReference type="EMBL" id="GBYB01000721">
    <property type="protein sequence ID" value="JAG70488.1"/>
    <property type="molecule type" value="Transcribed_RNA"/>
</dbReference>
<name>A0A0C9R1I4_9HYME</name>
<accession>A0A0C9R1I4</accession>
<gene>
    <name evidence="6" type="primary">Klp10A</name>
    <name evidence="6" type="ORF">g.32680</name>
</gene>
<feature type="compositionally biased region" description="Polar residues" evidence="4">
    <location>
        <begin position="145"/>
        <end position="157"/>
    </location>
</feature>